<dbReference type="AlphaFoldDB" id="A0A1H7CJA9"/>
<protein>
    <submittedName>
        <fullName evidence="1">Uncharacterized protein</fullName>
    </submittedName>
</protein>
<dbReference type="STRING" id="84035.SAMN05660742_12020"/>
<organism evidence="1 2">
    <name type="scientific">Propionispira arboris</name>
    <dbReference type="NCBI Taxonomy" id="84035"/>
    <lineage>
        <taxon>Bacteria</taxon>
        <taxon>Bacillati</taxon>
        <taxon>Bacillota</taxon>
        <taxon>Negativicutes</taxon>
        <taxon>Selenomonadales</taxon>
        <taxon>Selenomonadaceae</taxon>
        <taxon>Propionispira</taxon>
    </lineage>
</organism>
<gene>
    <name evidence="1" type="ORF">SAMN05660742_12020</name>
</gene>
<name>A0A1H7CJA9_9FIRM</name>
<dbReference type="Proteomes" id="UP000199662">
    <property type="component" value="Unassembled WGS sequence"/>
</dbReference>
<dbReference type="EMBL" id="FNZK01000020">
    <property type="protein sequence ID" value="SEJ85765.1"/>
    <property type="molecule type" value="Genomic_DNA"/>
</dbReference>
<reference evidence="1 2" key="1">
    <citation type="submission" date="2016-10" db="EMBL/GenBank/DDBJ databases">
        <authorList>
            <person name="de Groot N.N."/>
        </authorList>
    </citation>
    <scope>NUCLEOTIDE SEQUENCE [LARGE SCALE GENOMIC DNA]</scope>
    <source>
        <strain evidence="1 2">DSM 2179</strain>
    </source>
</reference>
<keyword evidence="2" id="KW-1185">Reference proteome</keyword>
<accession>A0A1H7CJA9</accession>
<sequence length="92" mass="10421">MSNFTSIPFTPLRERIAIDQPELLVGLDQVRERIGEADFDKYINSLISLKKSGDLLLLITGKTMYYSIIEQKFIPVLKACFNVSKVRVVSQG</sequence>
<evidence type="ECO:0000313" key="1">
    <source>
        <dbReference type="EMBL" id="SEJ85765.1"/>
    </source>
</evidence>
<evidence type="ECO:0000313" key="2">
    <source>
        <dbReference type="Proteomes" id="UP000199662"/>
    </source>
</evidence>
<proteinExistence type="predicted"/>
<dbReference type="RefSeq" id="WP_091834334.1">
    <property type="nucleotide sequence ID" value="NZ_FNZK01000020.1"/>
</dbReference>